<evidence type="ECO:0000256" key="3">
    <source>
        <dbReference type="ARBA" id="ARBA00022741"/>
    </source>
</evidence>
<proteinExistence type="inferred from homology"/>
<accession>A0A6I1EVB9</accession>
<dbReference type="AlphaFoldDB" id="A0A6I1EVB9"/>
<feature type="binding site" evidence="5">
    <location>
        <begin position="165"/>
        <end position="172"/>
    </location>
    <ligand>
        <name>ADP</name>
        <dbReference type="ChEBI" id="CHEBI:456216"/>
    </ligand>
</feature>
<evidence type="ECO:0000256" key="5">
    <source>
        <dbReference type="HAMAP-Rule" id="MF_01062"/>
    </source>
</evidence>
<reference evidence="6 7" key="1">
    <citation type="submission" date="2019-10" db="EMBL/GenBank/DDBJ databases">
        <title>Genome diversity of Sutterella seckii.</title>
        <authorList>
            <person name="Chaplin A.V."/>
            <person name="Sokolova S.R."/>
            <person name="Mosin K.A."/>
            <person name="Ivanova E.L."/>
            <person name="Kochetkova T.O."/>
            <person name="Goltsov A.Y."/>
            <person name="Trofimov D.Y."/>
            <person name="Efimov B.A."/>
        </authorList>
    </citation>
    <scope>NUCLEOTIDE SEQUENCE [LARGE SCALE GENOMIC DNA]</scope>
    <source>
        <strain evidence="6 7">ASD393</strain>
    </source>
</reference>
<dbReference type="Proteomes" id="UP000430564">
    <property type="component" value="Unassembled WGS sequence"/>
</dbReference>
<dbReference type="HAMAP" id="MF_01062">
    <property type="entry name" value="PSRP"/>
    <property type="match status" value="1"/>
</dbReference>
<name>A0A6I1EVB9_9BURK</name>
<dbReference type="GO" id="GO:0043531">
    <property type="term" value="F:ADP binding"/>
    <property type="evidence" value="ECO:0007669"/>
    <property type="project" value="UniProtKB-UniRule"/>
</dbReference>
<evidence type="ECO:0000313" key="7">
    <source>
        <dbReference type="Proteomes" id="UP000430564"/>
    </source>
</evidence>
<evidence type="ECO:0000256" key="1">
    <source>
        <dbReference type="ARBA" id="ARBA00022527"/>
    </source>
</evidence>
<sequence length="286" mass="32562">MTDQELDPQKAEKTRQVFIVSDGTAITAETLAHSILTQFPDLHYHQTRIPFVDTMEKAIDTARRINAVEKEDGLRPIIFTTFVEPEIMRSFNEIVSGHIIDLFRKFVGPLETELGMKSAHSIGLTHRIRDDEKYQRRIAAIDYTLQHDDGQTNRGLDDADVILVGVSRSGKTPTSLFLAMQFGIKVANYPLIPEDFDRGSLPEALLPLRNKLFGLSIAPERLSEIRNERRPGSRYASIENCRMEIRDAEELMHREGIRWLNSTTKSIEEISATIMSELGLDRQRKA</sequence>
<dbReference type="GO" id="GO:0016776">
    <property type="term" value="F:phosphotransferase activity, phosphate group as acceptor"/>
    <property type="evidence" value="ECO:0007669"/>
    <property type="project" value="UniProtKB-UniRule"/>
</dbReference>
<gene>
    <name evidence="6" type="ORF">GBM95_01455</name>
</gene>
<dbReference type="Pfam" id="PF03618">
    <property type="entry name" value="Kinase-PPPase"/>
    <property type="match status" value="1"/>
</dbReference>
<dbReference type="InterPro" id="IPR026530">
    <property type="entry name" value="PSRP"/>
</dbReference>
<keyword evidence="1 5" id="KW-0723">Serine/threonine-protein kinase</keyword>
<dbReference type="EC" id="2.7.4.28" evidence="5"/>
<dbReference type="EMBL" id="WEHX01000003">
    <property type="protein sequence ID" value="KAB7662988.1"/>
    <property type="molecule type" value="Genomic_DNA"/>
</dbReference>
<dbReference type="RefSeq" id="WP_152157466.1">
    <property type="nucleotide sequence ID" value="NZ_WEHX01000003.1"/>
</dbReference>
<keyword evidence="2 5" id="KW-0808">Transferase</keyword>
<comment type="function">
    <text evidence="5">Bifunctional serine/threonine kinase and phosphorylase involved in the regulation of the phosphoenolpyruvate synthase (PEPS) by catalyzing its phosphorylation/dephosphorylation.</text>
</comment>
<comment type="similarity">
    <text evidence="5">Belongs to the pyruvate, phosphate/water dikinase regulatory protein family. PSRP subfamily.</text>
</comment>
<keyword evidence="3 5" id="KW-0547">Nucleotide-binding</keyword>
<protein>
    <recommendedName>
        <fullName evidence="5">Putative phosphoenolpyruvate synthase regulatory protein</fullName>
        <shortName evidence="5">PEP synthase regulatory protein</shortName>
        <shortName evidence="5">PSRP</shortName>
        <ecNumber evidence="5">2.7.11.33</ecNumber>
        <ecNumber evidence="5">2.7.4.28</ecNumber>
    </recommendedName>
    <alternativeName>
        <fullName evidence="5">Pyruvate, water dikinase regulatory protein</fullName>
    </alternativeName>
</protein>
<keyword evidence="4 5" id="KW-0418">Kinase</keyword>
<comment type="catalytic activity">
    <reaction evidence="5">
        <text>[pyruvate, water dikinase]-phosphate + phosphate + H(+) = [pyruvate, water dikinase] + diphosphate</text>
        <dbReference type="Rhea" id="RHEA:48580"/>
        <dbReference type="Rhea" id="RHEA-COMP:11425"/>
        <dbReference type="Rhea" id="RHEA-COMP:11426"/>
        <dbReference type="ChEBI" id="CHEBI:15378"/>
        <dbReference type="ChEBI" id="CHEBI:33019"/>
        <dbReference type="ChEBI" id="CHEBI:43176"/>
        <dbReference type="ChEBI" id="CHEBI:43474"/>
        <dbReference type="ChEBI" id="CHEBI:68546"/>
        <dbReference type="EC" id="2.7.4.28"/>
    </reaction>
</comment>
<dbReference type="PANTHER" id="PTHR31756:SF3">
    <property type="entry name" value="PYRUVATE, PHOSPHATE DIKINASE REGULATORY PROTEIN 1, CHLOROPLASTIC"/>
    <property type="match status" value="1"/>
</dbReference>
<organism evidence="6 7">
    <name type="scientific">Sutterella seckii</name>
    <dbReference type="NCBI Taxonomy" id="1944635"/>
    <lineage>
        <taxon>Bacteria</taxon>
        <taxon>Pseudomonadati</taxon>
        <taxon>Pseudomonadota</taxon>
        <taxon>Betaproteobacteria</taxon>
        <taxon>Burkholderiales</taxon>
        <taxon>Sutterellaceae</taxon>
        <taxon>Sutterella</taxon>
    </lineage>
</organism>
<dbReference type="NCBIfam" id="NF003742">
    <property type="entry name" value="PRK05339.1"/>
    <property type="match status" value="1"/>
</dbReference>
<dbReference type="EC" id="2.7.11.33" evidence="5"/>
<dbReference type="PANTHER" id="PTHR31756">
    <property type="entry name" value="PYRUVATE, PHOSPHATE DIKINASE REGULATORY PROTEIN 1, CHLOROPLASTIC"/>
    <property type="match status" value="1"/>
</dbReference>
<dbReference type="GO" id="GO:0005524">
    <property type="term" value="F:ATP binding"/>
    <property type="evidence" value="ECO:0007669"/>
    <property type="project" value="InterPro"/>
</dbReference>
<dbReference type="InterPro" id="IPR005177">
    <property type="entry name" value="Kinase-pyrophosphorylase"/>
</dbReference>
<evidence type="ECO:0000313" key="6">
    <source>
        <dbReference type="EMBL" id="KAB7662988.1"/>
    </source>
</evidence>
<dbReference type="GO" id="GO:0004674">
    <property type="term" value="F:protein serine/threonine kinase activity"/>
    <property type="evidence" value="ECO:0007669"/>
    <property type="project" value="UniProtKB-UniRule"/>
</dbReference>
<evidence type="ECO:0000256" key="2">
    <source>
        <dbReference type="ARBA" id="ARBA00022679"/>
    </source>
</evidence>
<comment type="caution">
    <text evidence="6">The sequence shown here is derived from an EMBL/GenBank/DDBJ whole genome shotgun (WGS) entry which is preliminary data.</text>
</comment>
<comment type="catalytic activity">
    <reaction evidence="5">
        <text>[pyruvate, water dikinase] + ADP = [pyruvate, water dikinase]-phosphate + AMP + H(+)</text>
        <dbReference type="Rhea" id="RHEA:46020"/>
        <dbReference type="Rhea" id="RHEA-COMP:11425"/>
        <dbReference type="Rhea" id="RHEA-COMP:11426"/>
        <dbReference type="ChEBI" id="CHEBI:15378"/>
        <dbReference type="ChEBI" id="CHEBI:43176"/>
        <dbReference type="ChEBI" id="CHEBI:68546"/>
        <dbReference type="ChEBI" id="CHEBI:456215"/>
        <dbReference type="ChEBI" id="CHEBI:456216"/>
        <dbReference type="EC" id="2.7.11.33"/>
    </reaction>
</comment>
<dbReference type="OrthoDB" id="9782201at2"/>
<evidence type="ECO:0000256" key="4">
    <source>
        <dbReference type="ARBA" id="ARBA00022777"/>
    </source>
</evidence>